<keyword evidence="7" id="KW-1185">Reference proteome</keyword>
<evidence type="ECO:0000259" key="5">
    <source>
        <dbReference type="PROSITE" id="PS00125"/>
    </source>
</evidence>
<dbReference type="PANTHER" id="PTHR45668:SF5">
    <property type="entry name" value="SERINE_THREONINE-PROTEIN PHOSPHATASE 5"/>
    <property type="match status" value="1"/>
</dbReference>
<dbReference type="GO" id="GO:0004722">
    <property type="term" value="F:protein serine/threonine phosphatase activity"/>
    <property type="evidence" value="ECO:0007669"/>
    <property type="project" value="UniProtKB-EC"/>
</dbReference>
<dbReference type="PROSITE" id="PS00125">
    <property type="entry name" value="SER_THR_PHOSPHATASE"/>
    <property type="match status" value="1"/>
</dbReference>
<gene>
    <name evidence="6" type="ORF">OXX778_LOCUS7195</name>
</gene>
<evidence type="ECO:0000256" key="3">
    <source>
        <dbReference type="ARBA" id="ARBA00023211"/>
    </source>
</evidence>
<evidence type="ECO:0000256" key="4">
    <source>
        <dbReference type="RuleBase" id="RU004273"/>
    </source>
</evidence>
<dbReference type="Pfam" id="PF00149">
    <property type="entry name" value="Metallophos"/>
    <property type="match status" value="1"/>
</dbReference>
<dbReference type="Proteomes" id="UP000663879">
    <property type="component" value="Unassembled WGS sequence"/>
</dbReference>
<evidence type="ECO:0000313" key="7">
    <source>
        <dbReference type="Proteomes" id="UP000663879"/>
    </source>
</evidence>
<dbReference type="Gene3D" id="3.60.21.10">
    <property type="match status" value="1"/>
</dbReference>
<dbReference type="GO" id="GO:0046872">
    <property type="term" value="F:metal ion binding"/>
    <property type="evidence" value="ECO:0007669"/>
    <property type="project" value="UniProtKB-KW"/>
</dbReference>
<dbReference type="AlphaFoldDB" id="A0A813TZS1"/>
<dbReference type="EMBL" id="CAJNOC010000905">
    <property type="protein sequence ID" value="CAF0815591.1"/>
    <property type="molecule type" value="Genomic_DNA"/>
</dbReference>
<accession>A0A813TZS1</accession>
<reference evidence="6" key="1">
    <citation type="submission" date="2021-02" db="EMBL/GenBank/DDBJ databases">
        <authorList>
            <person name="Nowell W R."/>
        </authorList>
    </citation>
    <scope>NUCLEOTIDE SEQUENCE</scope>
    <source>
        <strain evidence="6">Ploen Becks lab</strain>
    </source>
</reference>
<dbReference type="SMART" id="SM00156">
    <property type="entry name" value="PP2Ac"/>
    <property type="match status" value="1"/>
</dbReference>
<keyword evidence="3" id="KW-0464">Manganese</keyword>
<dbReference type="OrthoDB" id="442428at2759"/>
<evidence type="ECO:0000313" key="6">
    <source>
        <dbReference type="EMBL" id="CAF0815591.1"/>
    </source>
</evidence>
<name>A0A813TZS1_9BILA</name>
<evidence type="ECO:0000256" key="2">
    <source>
        <dbReference type="ARBA" id="ARBA00022723"/>
    </source>
</evidence>
<keyword evidence="4" id="KW-0378">Hydrolase</keyword>
<sequence length="214" mass="24790">MEKKESKKNENDLNEALTRVLNILEMEHREDLINNSEIFNQLLAAFSIDLVSQIIPTGIAPDYVGVHLGPSYDDYNFKQLIKSFKNNQILDPFYTLKILKDAKEKLEKLSNIQECLIEDPLESGCIVIGDLHGNFNDLNHIISKYGVPGADFKYIFNGDYVDRGEKQIEVLLTILYAFLIRPDRVFVNRGNHEDIQMNVRPWSKINFLNHHIER</sequence>
<dbReference type="PRINTS" id="PR00114">
    <property type="entry name" value="STPHPHTASE"/>
</dbReference>
<comment type="cofactor">
    <cofactor evidence="1">
        <name>Mn(2+)</name>
        <dbReference type="ChEBI" id="CHEBI:29035"/>
    </cofactor>
</comment>
<dbReference type="EC" id="3.1.3.16" evidence="4"/>
<protein>
    <recommendedName>
        <fullName evidence="4">Serine/threonine-protein phosphatase</fullName>
        <ecNumber evidence="4">3.1.3.16</ecNumber>
    </recommendedName>
</protein>
<comment type="caution">
    <text evidence="6">The sequence shown here is derived from an EMBL/GenBank/DDBJ whole genome shotgun (WGS) entry which is preliminary data.</text>
</comment>
<comment type="similarity">
    <text evidence="4">Belongs to the PPP phosphatase family.</text>
</comment>
<proteinExistence type="inferred from homology"/>
<keyword evidence="2" id="KW-0479">Metal-binding</keyword>
<evidence type="ECO:0000256" key="1">
    <source>
        <dbReference type="ARBA" id="ARBA00001936"/>
    </source>
</evidence>
<dbReference type="PANTHER" id="PTHR45668">
    <property type="entry name" value="SERINE/THREONINE-PROTEIN PHOSPHATASE 5-RELATED"/>
    <property type="match status" value="1"/>
</dbReference>
<dbReference type="SUPFAM" id="SSF56300">
    <property type="entry name" value="Metallo-dependent phosphatases"/>
    <property type="match status" value="1"/>
</dbReference>
<dbReference type="InterPro" id="IPR006186">
    <property type="entry name" value="Ser/Thr-sp_prot-phosphatase"/>
</dbReference>
<dbReference type="InterPro" id="IPR004843">
    <property type="entry name" value="Calcineurin-like_PHP"/>
</dbReference>
<dbReference type="InterPro" id="IPR029052">
    <property type="entry name" value="Metallo-depent_PP-like"/>
</dbReference>
<dbReference type="InterPro" id="IPR051134">
    <property type="entry name" value="PPP_phosphatase"/>
</dbReference>
<comment type="catalytic activity">
    <reaction evidence="4">
        <text>O-phospho-L-threonyl-[protein] + H2O = L-threonyl-[protein] + phosphate</text>
        <dbReference type="Rhea" id="RHEA:47004"/>
        <dbReference type="Rhea" id="RHEA-COMP:11060"/>
        <dbReference type="Rhea" id="RHEA-COMP:11605"/>
        <dbReference type="ChEBI" id="CHEBI:15377"/>
        <dbReference type="ChEBI" id="CHEBI:30013"/>
        <dbReference type="ChEBI" id="CHEBI:43474"/>
        <dbReference type="ChEBI" id="CHEBI:61977"/>
        <dbReference type="EC" id="3.1.3.16"/>
    </reaction>
</comment>
<feature type="domain" description="Serine/threonine specific protein phosphatases" evidence="5">
    <location>
        <begin position="188"/>
        <end position="193"/>
    </location>
</feature>
<organism evidence="6 7">
    <name type="scientific">Brachionus calyciflorus</name>
    <dbReference type="NCBI Taxonomy" id="104777"/>
    <lineage>
        <taxon>Eukaryota</taxon>
        <taxon>Metazoa</taxon>
        <taxon>Spiralia</taxon>
        <taxon>Gnathifera</taxon>
        <taxon>Rotifera</taxon>
        <taxon>Eurotatoria</taxon>
        <taxon>Monogononta</taxon>
        <taxon>Pseudotrocha</taxon>
        <taxon>Ploima</taxon>
        <taxon>Brachionidae</taxon>
        <taxon>Brachionus</taxon>
    </lineage>
</organism>